<accession>A0A3F2S141</accession>
<dbReference type="CDD" id="cd02869">
    <property type="entry name" value="PseudoU_synth_RluA_like"/>
    <property type="match status" value="1"/>
</dbReference>
<dbReference type="OrthoDB" id="152248at2759"/>
<sequence length="772" mass="84748">MGKERFTINPFPALELSDAEKNQLLELGRTIIEANFERDEPFFEGGRKVDHSRWKLAKEREHMLVHTERPEYKGADAMSNTMHSSTKLPAILSVGRVEGKLDDMMYGVVNPTLEDMRIKASYVHDFDGAAVLSTIVEPSIDEPFNSVVVKWMEMDIPLRRTGVVQNRDYVYLECTGFVRMPNGDRAGYHFLHSIDFPQIPKLSNRIRGDLSICGFFRQVAPNVIDVCKTGLMDPAGDMIRMLAVPVMTEAFLSPLRYVHCGQMRKLTWKMEKAHAEARLHGAPNPGSSCVTCSRPSTGWTLGKSATTCKCCFRVLCSGCKIKKKISLVTADLTLSERKINFCTACLAASSLAAAAEIASLQIMENGRKSGIIRRRVYRHVVRVWLPEEQEVAVGVAGDRILVQIREFAQTISGDAVDKALMAQLPLKILFRDDAVVVVDKPANILSVDGTDPDAPLSVYRCIANVCPEARMVHRLDQETSGLLVIALTKSAAQSLNAQFRNRSVEKTYVARVLGWMEEENDNSELTRQVRVPMEKHPTLYITITCPSLMKASAILILVFITIVSSNAELSPSGNASTADVINVRSTAGSTEPPFKFGTPTFFGSGCPTDTVTVVPSTDGQPVSVLFSKFTARTAGADVNRDRKSCNLAVPVDVQSGVSIGIFRVDYRGNAFVPNQSGSYGQFDAEYYFAGQRGPVASEKYSPGTDKDLFISHEVGVSAVVWSPCGASTNFRVNSAITAAKQTGGKEDTQVAIDSVDSTVQAGFHYYLATRKC</sequence>
<organism evidence="2 3">
    <name type="scientific">Phytophthora kernoviae</name>
    <dbReference type="NCBI Taxonomy" id="325452"/>
    <lineage>
        <taxon>Eukaryota</taxon>
        <taxon>Sar</taxon>
        <taxon>Stramenopiles</taxon>
        <taxon>Oomycota</taxon>
        <taxon>Peronosporomycetes</taxon>
        <taxon>Peronosporales</taxon>
        <taxon>Peronosporaceae</taxon>
        <taxon>Phytophthora</taxon>
    </lineage>
</organism>
<dbReference type="Proteomes" id="UP000277300">
    <property type="component" value="Unassembled WGS sequence"/>
</dbReference>
<dbReference type="SUPFAM" id="SSF55961">
    <property type="entry name" value="Bet v1-like"/>
    <property type="match status" value="1"/>
</dbReference>
<dbReference type="Gene3D" id="3.30.530.20">
    <property type="match status" value="1"/>
</dbReference>
<protein>
    <recommendedName>
        <fullName evidence="1">Pseudouridine synthase RsuA/RluA-like domain-containing protein</fullName>
    </recommendedName>
</protein>
<dbReference type="InterPro" id="IPR006224">
    <property type="entry name" value="PsdUridine_synth_RluA-like_CS"/>
</dbReference>
<evidence type="ECO:0000259" key="1">
    <source>
        <dbReference type="Pfam" id="PF00849"/>
    </source>
</evidence>
<dbReference type="PROSITE" id="PS01129">
    <property type="entry name" value="PSI_RLU"/>
    <property type="match status" value="1"/>
</dbReference>
<dbReference type="InterPro" id="IPR020103">
    <property type="entry name" value="PsdUridine_synth_cat_dom_sf"/>
</dbReference>
<evidence type="ECO:0000313" key="3">
    <source>
        <dbReference type="Proteomes" id="UP000277300"/>
    </source>
</evidence>
<dbReference type="AlphaFoldDB" id="A0A3F2S141"/>
<comment type="caution">
    <text evidence="2">The sequence shown here is derived from an EMBL/GenBank/DDBJ whole genome shotgun (WGS) entry which is preliminary data.</text>
</comment>
<dbReference type="Pfam" id="PF14273">
    <property type="entry name" value="DUF4360"/>
    <property type="match status" value="1"/>
</dbReference>
<gene>
    <name evidence="2" type="ORF">BBP00_00001080</name>
</gene>
<reference evidence="2 3" key="1">
    <citation type="submission" date="2018-07" db="EMBL/GenBank/DDBJ databases">
        <title>Genome sequencing of oomycete isolates from Chile give support for New Zealand origin for Phytophthora kernoviae and make available the first Nothophytophthora sp. genome.</title>
        <authorList>
            <person name="Studholme D.J."/>
            <person name="Sanfuentes E."/>
            <person name="Panda P."/>
            <person name="Hill R."/>
            <person name="Sambles C."/>
            <person name="Grant M."/>
            <person name="Williams N.M."/>
            <person name="Mcdougal R.L."/>
        </authorList>
    </citation>
    <scope>NUCLEOTIDE SEQUENCE [LARGE SCALE GENOMIC DNA]</scope>
    <source>
        <strain evidence="2">Chile6</strain>
    </source>
</reference>
<proteinExistence type="predicted"/>
<dbReference type="EMBL" id="MBDO02000014">
    <property type="protein sequence ID" value="RLN68303.1"/>
    <property type="molecule type" value="Genomic_DNA"/>
</dbReference>
<dbReference type="Gene3D" id="3.30.2350.10">
    <property type="entry name" value="Pseudouridine synthase"/>
    <property type="match status" value="1"/>
</dbReference>
<dbReference type="InterPro" id="IPR023393">
    <property type="entry name" value="START-like_dom_sf"/>
</dbReference>
<dbReference type="GO" id="GO:0003723">
    <property type="term" value="F:RNA binding"/>
    <property type="evidence" value="ECO:0007669"/>
    <property type="project" value="InterPro"/>
</dbReference>
<dbReference type="PANTHER" id="PTHR13510">
    <property type="entry name" value="FYVE-FINGER-CONTAINING RAB5 EFFECTOR PROTEIN RABENOSYN-5-RELATED"/>
    <property type="match status" value="1"/>
</dbReference>
<dbReference type="PANTHER" id="PTHR13510:SF44">
    <property type="entry name" value="RABENOSYN-5"/>
    <property type="match status" value="1"/>
</dbReference>
<dbReference type="SUPFAM" id="SSF55120">
    <property type="entry name" value="Pseudouridine synthase"/>
    <property type="match status" value="1"/>
</dbReference>
<feature type="domain" description="Pseudouridine synthase RsuA/RluA-like" evidence="1">
    <location>
        <begin position="435"/>
        <end position="527"/>
    </location>
</feature>
<dbReference type="GO" id="GO:0009982">
    <property type="term" value="F:pseudouridine synthase activity"/>
    <property type="evidence" value="ECO:0007669"/>
    <property type="project" value="InterPro"/>
</dbReference>
<dbReference type="InterPro" id="IPR006145">
    <property type="entry name" value="PsdUridine_synth_RsuA/RluA"/>
</dbReference>
<evidence type="ECO:0000313" key="2">
    <source>
        <dbReference type="EMBL" id="RLN68303.1"/>
    </source>
</evidence>
<dbReference type="Pfam" id="PF00849">
    <property type="entry name" value="PseudoU_synth_2"/>
    <property type="match status" value="1"/>
</dbReference>
<name>A0A3F2S141_9STRA</name>
<dbReference type="InterPro" id="IPR052727">
    <property type="entry name" value="Rab4/Rab5_effector"/>
</dbReference>
<dbReference type="GO" id="GO:0001522">
    <property type="term" value="P:pseudouridine synthesis"/>
    <property type="evidence" value="ECO:0007669"/>
    <property type="project" value="InterPro"/>
</dbReference>
<dbReference type="InterPro" id="IPR025649">
    <property type="entry name" value="DUF4360"/>
</dbReference>